<proteinExistence type="predicted"/>
<keyword evidence="2" id="KW-1185">Reference proteome</keyword>
<name>A0ABS3HL91_9ENTE</name>
<evidence type="ECO:0000313" key="1">
    <source>
        <dbReference type="EMBL" id="MBO0453719.1"/>
    </source>
</evidence>
<gene>
    <name evidence="1" type="ORF">JZO85_15770</name>
</gene>
<reference evidence="1 2" key="1">
    <citation type="submission" date="2021-03" db="EMBL/GenBank/DDBJ databases">
        <title>Enterococcal diversity collection.</title>
        <authorList>
            <person name="Gilmore M.S."/>
            <person name="Schwartzman J."/>
            <person name="Van Tyne D."/>
            <person name="Martin M."/>
            <person name="Earl A.M."/>
            <person name="Manson A.L."/>
            <person name="Straub T."/>
            <person name="Salamzade R."/>
            <person name="Saavedra J."/>
            <person name="Lebreton F."/>
            <person name="Prichula J."/>
            <person name="Schaufler K."/>
            <person name="Gaca A."/>
            <person name="Sgardioli B."/>
            <person name="Wagenaar J."/>
            <person name="Strong T."/>
        </authorList>
    </citation>
    <scope>NUCLEOTIDE SEQUENCE [LARGE SCALE GENOMIC DNA]</scope>
    <source>
        <strain evidence="1 2">MJM16</strain>
    </source>
</reference>
<sequence>MNERPFTSKQLFSLKKNTLEKRIKSYYKLSGDTDSTVQYLMALQVRDRLGDSEFHLILKEVVQHLFSQRKVTKIMKKFFFHFKHYFLSKEWKYLNLRVFPVRQYAEKAITAVRNRLSVSPLFGSQEVQFE</sequence>
<dbReference type="RefSeq" id="WP_207109479.1">
    <property type="nucleotide sequence ID" value="NZ_JAFLVR010000038.1"/>
</dbReference>
<dbReference type="EMBL" id="JAFLVR010000038">
    <property type="protein sequence ID" value="MBO0453719.1"/>
    <property type="molecule type" value="Genomic_DNA"/>
</dbReference>
<organism evidence="1 2">
    <name type="scientific">Candidatus Enterococcus murrayae</name>
    <dbReference type="NCBI Taxonomy" id="2815321"/>
    <lineage>
        <taxon>Bacteria</taxon>
        <taxon>Bacillati</taxon>
        <taxon>Bacillota</taxon>
        <taxon>Bacilli</taxon>
        <taxon>Lactobacillales</taxon>
        <taxon>Enterococcaceae</taxon>
        <taxon>Enterococcus</taxon>
    </lineage>
</organism>
<comment type="caution">
    <text evidence="1">The sequence shown here is derived from an EMBL/GenBank/DDBJ whole genome shotgun (WGS) entry which is preliminary data.</text>
</comment>
<accession>A0ABS3HL91</accession>
<evidence type="ECO:0000313" key="2">
    <source>
        <dbReference type="Proteomes" id="UP000664495"/>
    </source>
</evidence>
<dbReference type="Proteomes" id="UP000664495">
    <property type="component" value="Unassembled WGS sequence"/>
</dbReference>
<protein>
    <submittedName>
        <fullName evidence="1">Uncharacterized protein</fullName>
    </submittedName>
</protein>